<name>A0ACC5YIK6_9TELE</name>
<gene>
    <name evidence="1" type="ORF">PDJAM_G00247910</name>
</gene>
<evidence type="ECO:0000313" key="1">
    <source>
        <dbReference type="EMBL" id="MCJ8735514.1"/>
    </source>
</evidence>
<keyword evidence="2" id="KW-1185">Reference proteome</keyword>
<dbReference type="EMBL" id="CM040983">
    <property type="protein sequence ID" value="MCJ8735514.1"/>
    <property type="molecule type" value="Genomic_DNA"/>
</dbReference>
<organism evidence="1 2">
    <name type="scientific">Pangasius djambal</name>
    <dbReference type="NCBI Taxonomy" id="1691987"/>
    <lineage>
        <taxon>Eukaryota</taxon>
        <taxon>Metazoa</taxon>
        <taxon>Chordata</taxon>
        <taxon>Craniata</taxon>
        <taxon>Vertebrata</taxon>
        <taxon>Euteleostomi</taxon>
        <taxon>Actinopterygii</taxon>
        <taxon>Neopterygii</taxon>
        <taxon>Teleostei</taxon>
        <taxon>Ostariophysi</taxon>
        <taxon>Siluriformes</taxon>
        <taxon>Pangasiidae</taxon>
        <taxon>Pangasius</taxon>
    </lineage>
</organism>
<protein>
    <submittedName>
        <fullName evidence="1">Uncharacterized protein</fullName>
    </submittedName>
</protein>
<proteinExistence type="predicted"/>
<evidence type="ECO:0000313" key="2">
    <source>
        <dbReference type="Proteomes" id="UP000830395"/>
    </source>
</evidence>
<dbReference type="Proteomes" id="UP000830395">
    <property type="component" value="Chromosome 9"/>
</dbReference>
<reference evidence="1" key="1">
    <citation type="submission" date="2020-02" db="EMBL/GenBank/DDBJ databases">
        <title>Genome sequencing of the panga catfish, Pangasius djambal.</title>
        <authorList>
            <person name="Wen M."/>
            <person name="Zahm M."/>
            <person name="Roques C."/>
            <person name="Cabau C."/>
            <person name="Klopp C."/>
            <person name="Donnadieu C."/>
            <person name="Jouanno E."/>
            <person name="Avarre J.-C."/>
            <person name="Campet M."/>
            <person name="Ha T."/>
            <person name="Dugue R."/>
            <person name="Lampietro C."/>
            <person name="Louis A."/>
            <person name="Herpin A."/>
            <person name="Echchiki A."/>
            <person name="Berthelot C."/>
            <person name="Parey E."/>
            <person name="Roest-Crollius H."/>
            <person name="Braasch I."/>
            <person name="Postlethwait J.H."/>
            <person name="Bobe J."/>
            <person name="Montfort J."/>
            <person name="Bouchez O."/>
            <person name="Begum T."/>
            <person name="Schartl M."/>
            <person name="Gustiano R."/>
            <person name="Guiguen Y."/>
        </authorList>
    </citation>
    <scope>NUCLEOTIDE SEQUENCE</scope>
    <source>
        <strain evidence="1">Pdj_M5554</strain>
    </source>
</reference>
<accession>A0ACC5YIK6</accession>
<sequence length="55" mass="6171">MKTQLLNRQVTTQERHVALGIFSNSSAVKERGEISRVPCIGTTYKVVFPPTVLLR</sequence>
<comment type="caution">
    <text evidence="1">The sequence shown here is derived from an EMBL/GenBank/DDBJ whole genome shotgun (WGS) entry which is preliminary data.</text>
</comment>